<gene>
    <name evidence="4" type="ORF">DCCM_2417</name>
</gene>
<dbReference type="PANTHER" id="PTHR42880">
    <property type="entry name" value="HOMOCITRATE SYNTHASE"/>
    <property type="match status" value="1"/>
</dbReference>
<dbReference type="GO" id="GO:0019752">
    <property type="term" value="P:carboxylic acid metabolic process"/>
    <property type="evidence" value="ECO:0007669"/>
    <property type="project" value="InterPro"/>
</dbReference>
<evidence type="ECO:0000256" key="2">
    <source>
        <dbReference type="RuleBase" id="RU003523"/>
    </source>
</evidence>
<accession>A0A2L2XAW5</accession>
<evidence type="ECO:0000313" key="5">
    <source>
        <dbReference type="Proteomes" id="UP000239549"/>
    </source>
</evidence>
<dbReference type="Pfam" id="PF22617">
    <property type="entry name" value="HCS_D2"/>
    <property type="match status" value="1"/>
</dbReference>
<dbReference type="GO" id="GO:0046912">
    <property type="term" value="F:acyltransferase activity, acyl groups converted into alkyl on transfer"/>
    <property type="evidence" value="ECO:0007669"/>
    <property type="project" value="InterPro"/>
</dbReference>
<dbReference type="RefSeq" id="WP_165792048.1">
    <property type="nucleotide sequence ID" value="NZ_BFAV01000092.1"/>
</dbReference>
<dbReference type="InterPro" id="IPR002034">
    <property type="entry name" value="AIPM/Hcit_synth_CS"/>
</dbReference>
<dbReference type="AlphaFoldDB" id="A0A2L2XAW5"/>
<dbReference type="Pfam" id="PF00682">
    <property type="entry name" value="HMGL-like"/>
    <property type="match status" value="1"/>
</dbReference>
<dbReference type="PROSITE" id="PS00816">
    <property type="entry name" value="AIPM_HOMOCIT_SYNTH_2"/>
    <property type="match status" value="1"/>
</dbReference>
<dbReference type="PROSITE" id="PS00815">
    <property type="entry name" value="AIPM_HOMOCIT_SYNTH_1"/>
    <property type="match status" value="1"/>
</dbReference>
<evidence type="ECO:0000259" key="3">
    <source>
        <dbReference type="PROSITE" id="PS50991"/>
    </source>
</evidence>
<name>A0A2L2XAW5_9FIRM</name>
<dbReference type="InterPro" id="IPR013785">
    <property type="entry name" value="Aldolase_TIM"/>
</dbReference>
<dbReference type="InterPro" id="IPR054691">
    <property type="entry name" value="LeuA/HCS_post-cat"/>
</dbReference>
<organism evidence="4 5">
    <name type="scientific">Desulfocucumis palustris</name>
    <dbReference type="NCBI Taxonomy" id="1898651"/>
    <lineage>
        <taxon>Bacteria</taxon>
        <taxon>Bacillati</taxon>
        <taxon>Bacillota</taxon>
        <taxon>Clostridia</taxon>
        <taxon>Eubacteriales</taxon>
        <taxon>Desulfocucumaceae</taxon>
        <taxon>Desulfocucumis</taxon>
    </lineage>
</organism>
<keyword evidence="5" id="KW-1185">Reference proteome</keyword>
<evidence type="ECO:0000256" key="1">
    <source>
        <dbReference type="ARBA" id="ARBA00022679"/>
    </source>
</evidence>
<dbReference type="PROSITE" id="PS50991">
    <property type="entry name" value="PYR_CT"/>
    <property type="match status" value="1"/>
</dbReference>
<feature type="domain" description="Pyruvate carboxyltransferase" evidence="3">
    <location>
        <begin position="37"/>
        <end position="289"/>
    </location>
</feature>
<dbReference type="Gene3D" id="3.20.20.70">
    <property type="entry name" value="Aldolase class I"/>
    <property type="match status" value="1"/>
</dbReference>
<protein>
    <submittedName>
        <fullName evidence="4">2-isopropylmalate synthase</fullName>
    </submittedName>
</protein>
<dbReference type="SUPFAM" id="SSF51569">
    <property type="entry name" value="Aldolase"/>
    <property type="match status" value="1"/>
</dbReference>
<comment type="caution">
    <text evidence="4">The sequence shown here is derived from an EMBL/GenBank/DDBJ whole genome shotgun (WGS) entry which is preliminary data.</text>
</comment>
<keyword evidence="1 2" id="KW-0808">Transferase</keyword>
<dbReference type="InterPro" id="IPR000891">
    <property type="entry name" value="PYR_CT"/>
</dbReference>
<dbReference type="PANTHER" id="PTHR42880:SF1">
    <property type="entry name" value="ISOPROPYLMALATE_HOMOCITRATE_CITRAMALATE SYNTHASE FAMILY PROTEIN"/>
    <property type="match status" value="1"/>
</dbReference>
<reference evidence="5" key="1">
    <citation type="submission" date="2018-02" db="EMBL/GenBank/DDBJ databases">
        <title>Genome sequence of Desulfocucumis palustris strain NAW-5.</title>
        <authorList>
            <person name="Watanabe M."/>
            <person name="Kojima H."/>
            <person name="Fukui M."/>
        </authorList>
    </citation>
    <scope>NUCLEOTIDE SEQUENCE [LARGE SCALE GENOMIC DNA]</scope>
    <source>
        <strain evidence="5">NAW-5</strain>
    </source>
</reference>
<dbReference type="Gene3D" id="1.10.238.260">
    <property type="match status" value="1"/>
</dbReference>
<dbReference type="Proteomes" id="UP000239549">
    <property type="component" value="Unassembled WGS sequence"/>
</dbReference>
<dbReference type="EMBL" id="BFAV01000092">
    <property type="protein sequence ID" value="GBF33318.1"/>
    <property type="molecule type" value="Genomic_DNA"/>
</dbReference>
<sequence length="410" mass="45680">MNLLNLEQGPWKTNRSWVSHFNFLPEVRSGISFPKQVTLHDSTLRDGEQAPAVVFSKEDKLEIARGLSKAGIHYIEAAFPAVSREDQAALERIAGDGLQAKITCLCRAMEKDIDLAANCGVWGAIIEVPVSYVRLKYQFGWKEEEVIEKALRVASYAKEKGLSTYLFMIDSTRAREEFLQKLLTTVVPKARVDRVSVVDTAGCVNTGGMGYLVRKVSQWVDVPIEVHCHNDFGLGVANSLASIENGAESISCTVSSFGQRAGNAATEELAMALQYLYGLETGLDFEALYEVVQRIHTISGWKFPPNKPVVGEKVFTWEAGIPVAALVKNPHTVEPFQPEIFARSHDIELGKKCGRANILWWLDKLNVSADEDTVKELVNEVKNEASRLKRLITIKEFKSLLEKFDLYSNS</sequence>
<proteinExistence type="inferred from homology"/>
<evidence type="ECO:0000313" key="4">
    <source>
        <dbReference type="EMBL" id="GBF33318.1"/>
    </source>
</evidence>
<comment type="similarity">
    <text evidence="2">Belongs to the alpha-IPM synthase/homocitrate synthase family.</text>
</comment>